<dbReference type="EMBL" id="DTGT01000163">
    <property type="protein sequence ID" value="HGH60693.1"/>
    <property type="molecule type" value="Genomic_DNA"/>
</dbReference>
<sequence>MKARRTIYLLFFAALLASSYVQTAQADQVWIKCHITCRCLQDNTVGNFAFDVVIDRSPDIGFEADLTCKSYGHRVCSDGCNGTKFSYTYQVTSP</sequence>
<organism evidence="2">
    <name type="scientific">Desulfomonile tiedjei</name>
    <dbReference type="NCBI Taxonomy" id="2358"/>
    <lineage>
        <taxon>Bacteria</taxon>
        <taxon>Pseudomonadati</taxon>
        <taxon>Thermodesulfobacteriota</taxon>
        <taxon>Desulfomonilia</taxon>
        <taxon>Desulfomonilales</taxon>
        <taxon>Desulfomonilaceae</taxon>
        <taxon>Desulfomonile</taxon>
    </lineage>
</organism>
<reference evidence="2" key="1">
    <citation type="journal article" date="2020" name="mSystems">
        <title>Genome- and Community-Level Interaction Insights into Carbon Utilization and Element Cycling Functions of Hydrothermarchaeota in Hydrothermal Sediment.</title>
        <authorList>
            <person name="Zhou Z."/>
            <person name="Liu Y."/>
            <person name="Xu W."/>
            <person name="Pan J."/>
            <person name="Luo Z.H."/>
            <person name="Li M."/>
        </authorList>
    </citation>
    <scope>NUCLEOTIDE SEQUENCE [LARGE SCALE GENOMIC DNA]</scope>
    <source>
        <strain evidence="2">SpSt-769</strain>
    </source>
</reference>
<gene>
    <name evidence="2" type="ORF">ENV54_05275</name>
</gene>
<protein>
    <submittedName>
        <fullName evidence="2">Uncharacterized protein</fullName>
    </submittedName>
</protein>
<name>A0A7C4EUI8_9BACT</name>
<keyword evidence="1" id="KW-0732">Signal</keyword>
<evidence type="ECO:0000313" key="2">
    <source>
        <dbReference type="EMBL" id="HGH60693.1"/>
    </source>
</evidence>
<proteinExistence type="predicted"/>
<comment type="caution">
    <text evidence="2">The sequence shown here is derived from an EMBL/GenBank/DDBJ whole genome shotgun (WGS) entry which is preliminary data.</text>
</comment>
<evidence type="ECO:0000256" key="1">
    <source>
        <dbReference type="SAM" id="SignalP"/>
    </source>
</evidence>
<accession>A0A7C4EUI8</accession>
<feature type="chain" id="PRO_5027744115" evidence="1">
    <location>
        <begin position="24"/>
        <end position="94"/>
    </location>
</feature>
<feature type="signal peptide" evidence="1">
    <location>
        <begin position="1"/>
        <end position="23"/>
    </location>
</feature>
<dbReference type="AlphaFoldDB" id="A0A7C4EUI8"/>